<dbReference type="OrthoDB" id="2691851at2759"/>
<organism evidence="1 2">
    <name type="scientific">Paxillus rubicundulus Ve08.2h10</name>
    <dbReference type="NCBI Taxonomy" id="930991"/>
    <lineage>
        <taxon>Eukaryota</taxon>
        <taxon>Fungi</taxon>
        <taxon>Dikarya</taxon>
        <taxon>Basidiomycota</taxon>
        <taxon>Agaricomycotina</taxon>
        <taxon>Agaricomycetes</taxon>
        <taxon>Agaricomycetidae</taxon>
        <taxon>Boletales</taxon>
        <taxon>Paxilineae</taxon>
        <taxon>Paxillaceae</taxon>
        <taxon>Paxillus</taxon>
    </lineage>
</organism>
<protein>
    <submittedName>
        <fullName evidence="1">Uncharacterized protein</fullName>
    </submittedName>
</protein>
<dbReference type="HOGENOM" id="CLU_165186_0_0_1"/>
<dbReference type="InParanoid" id="A0A0D0CKC0"/>
<reference evidence="1 2" key="1">
    <citation type="submission" date="2014-04" db="EMBL/GenBank/DDBJ databases">
        <authorList>
            <consortium name="DOE Joint Genome Institute"/>
            <person name="Kuo A."/>
            <person name="Kohler A."/>
            <person name="Jargeat P."/>
            <person name="Nagy L.G."/>
            <person name="Floudas D."/>
            <person name="Copeland A."/>
            <person name="Barry K.W."/>
            <person name="Cichocki N."/>
            <person name="Veneault-Fourrey C."/>
            <person name="LaButti K."/>
            <person name="Lindquist E.A."/>
            <person name="Lipzen A."/>
            <person name="Lundell T."/>
            <person name="Morin E."/>
            <person name="Murat C."/>
            <person name="Sun H."/>
            <person name="Tunlid A."/>
            <person name="Henrissat B."/>
            <person name="Grigoriev I.V."/>
            <person name="Hibbett D.S."/>
            <person name="Martin F."/>
            <person name="Nordberg H.P."/>
            <person name="Cantor M.N."/>
            <person name="Hua S.X."/>
        </authorList>
    </citation>
    <scope>NUCLEOTIDE SEQUENCE [LARGE SCALE GENOMIC DNA]</scope>
    <source>
        <strain evidence="1 2">Ve08.2h10</strain>
    </source>
</reference>
<gene>
    <name evidence="1" type="ORF">PAXRUDRAFT_36970</name>
</gene>
<dbReference type="STRING" id="930991.A0A0D0CKC0"/>
<dbReference type="AlphaFoldDB" id="A0A0D0CKC0"/>
<keyword evidence="2" id="KW-1185">Reference proteome</keyword>
<proteinExistence type="predicted"/>
<accession>A0A0D0CKC0</accession>
<name>A0A0D0CKC0_9AGAM</name>
<evidence type="ECO:0000313" key="1">
    <source>
        <dbReference type="EMBL" id="KIK75668.1"/>
    </source>
</evidence>
<evidence type="ECO:0000313" key="2">
    <source>
        <dbReference type="Proteomes" id="UP000054538"/>
    </source>
</evidence>
<sequence length="95" mass="10516">MSLINGSSRTIGRTLNTLDTHSALMMALSQSDAPWLRHILQTLHNNGASIRTILRHIEDAVANSYKPHSYNEDERDLSILIYCVGGVNVLSALNQ</sequence>
<dbReference type="EMBL" id="KN827947">
    <property type="protein sequence ID" value="KIK75668.1"/>
    <property type="molecule type" value="Genomic_DNA"/>
</dbReference>
<reference evidence="2" key="2">
    <citation type="submission" date="2015-01" db="EMBL/GenBank/DDBJ databases">
        <title>Evolutionary Origins and Diversification of the Mycorrhizal Mutualists.</title>
        <authorList>
            <consortium name="DOE Joint Genome Institute"/>
            <consortium name="Mycorrhizal Genomics Consortium"/>
            <person name="Kohler A."/>
            <person name="Kuo A."/>
            <person name="Nagy L.G."/>
            <person name="Floudas D."/>
            <person name="Copeland A."/>
            <person name="Barry K.W."/>
            <person name="Cichocki N."/>
            <person name="Veneault-Fourrey C."/>
            <person name="LaButti K."/>
            <person name="Lindquist E.A."/>
            <person name="Lipzen A."/>
            <person name="Lundell T."/>
            <person name="Morin E."/>
            <person name="Murat C."/>
            <person name="Riley R."/>
            <person name="Ohm R."/>
            <person name="Sun H."/>
            <person name="Tunlid A."/>
            <person name="Henrissat B."/>
            <person name="Grigoriev I.V."/>
            <person name="Hibbett D.S."/>
            <person name="Martin F."/>
        </authorList>
    </citation>
    <scope>NUCLEOTIDE SEQUENCE [LARGE SCALE GENOMIC DNA]</scope>
    <source>
        <strain evidence="2">Ve08.2h10</strain>
    </source>
</reference>
<dbReference type="Proteomes" id="UP000054538">
    <property type="component" value="Unassembled WGS sequence"/>
</dbReference>